<dbReference type="GO" id="GO:0008270">
    <property type="term" value="F:zinc ion binding"/>
    <property type="evidence" value="ECO:0007669"/>
    <property type="project" value="InterPro"/>
</dbReference>
<evidence type="ECO:0000259" key="6">
    <source>
        <dbReference type="PROSITE" id="PS50048"/>
    </source>
</evidence>
<dbReference type="PANTHER" id="PTHR46910">
    <property type="entry name" value="TRANSCRIPTION FACTOR PDR1"/>
    <property type="match status" value="1"/>
</dbReference>
<comment type="subcellular location">
    <subcellularLocation>
        <location evidence="1">Nucleus</location>
    </subcellularLocation>
</comment>
<dbReference type="CDD" id="cd00067">
    <property type="entry name" value="GAL4"/>
    <property type="match status" value="1"/>
</dbReference>
<evidence type="ECO:0000313" key="8">
    <source>
        <dbReference type="Proteomes" id="UP001265746"/>
    </source>
</evidence>
<dbReference type="EMBL" id="JAUJFL010000013">
    <property type="protein sequence ID" value="KAK2595899.1"/>
    <property type="molecule type" value="Genomic_DNA"/>
</dbReference>
<feature type="compositionally biased region" description="Polar residues" evidence="5">
    <location>
        <begin position="72"/>
        <end position="91"/>
    </location>
</feature>
<dbReference type="Pfam" id="PF04082">
    <property type="entry name" value="Fungal_trans"/>
    <property type="match status" value="1"/>
</dbReference>
<dbReference type="InterPro" id="IPR007219">
    <property type="entry name" value="XnlR_reg_dom"/>
</dbReference>
<feature type="compositionally biased region" description="Polar residues" evidence="5">
    <location>
        <begin position="49"/>
        <end position="58"/>
    </location>
</feature>
<dbReference type="PROSITE" id="PS50048">
    <property type="entry name" value="ZN2_CY6_FUNGAL_2"/>
    <property type="match status" value="1"/>
</dbReference>
<sequence length="911" mass="102032">MDDRQQRFSDTIYNALCVKNLRKIQLQSSFLRLALSGSSDPKKAEMSEVNMSPESVQSEDIRGSVVVATANLDGTSPSGQMDNSRTLTGGSQDAMAGRDQSNPPAKRMKRGKYISRACTACQQRKIKCEGGDPCAHCKARGRVCVSAARGQTRQGPKAAASSSIDVTSSAESSIAGMSNQELAARVAQLERRFNLMQQSAGSPIDLTADRPRRESRPLGPVHENESQSPASTQLQRVLEPDGQSFMGELSMTSALVEVDGSLSEESTENIIKLAVDLPRDKPPGNNKSGRKVRGWLESILERYGIVADEDEWRRYMELFFEEIHVLYPVLHPPCVWETFNGLWEYGALWPMADSTEREEKRLSVALVCFCLALGRCCVSTRMTDATGVHSSGWSLCSVGMSLMQESERISKTGATSLVELQILVLRICYWFRLDATQESARLVALAVSNAHIMGIHRQSRLDTVPCFRSQLLSRVWWSIFILDRRMAIESGRPFLIQENNTDTLLPLDLSDEWLGRFAGRSDTTKALEREVEKELSEKHTTTIPYLIAMVRYSRVVGKAWELVYGVKASSNQPISHMIDYADTVLSNLLETLPEELTYNPDLPTKTQFATRKRWQIKQTMLLSTCVTFLRILIRRPFTHKGSTDQTSDNQLESLSICASLASNILNAHRNLSDSTMKYCFPYCHYLTSCTMVMTSLVANEPALKKRHREAILAATRSLRLYCHTIWVSGKMMRWVSKLTLIARRVLQAEPNQRLERSRRMSDALHDRDEVVEETQPQQLTPQSGIHEFSQDGIPRSGPINNTESSYFVNAHGAMTTKPQDGKVNQEQPNMWLMDGTGAEGGIPELPEWVMTDFNFETISRDVFGPGDTNYKNAAGHSDEIQDDGMGLEMSMGETMLDAIPNEMYSLDMNMD</sequence>
<feature type="compositionally biased region" description="Basic and acidic residues" evidence="5">
    <location>
        <begin position="207"/>
        <end position="216"/>
    </location>
</feature>
<dbReference type="SMART" id="SM00906">
    <property type="entry name" value="Fungal_trans"/>
    <property type="match status" value="1"/>
</dbReference>
<dbReference type="Pfam" id="PF00172">
    <property type="entry name" value="Zn_clus"/>
    <property type="match status" value="1"/>
</dbReference>
<dbReference type="GO" id="GO:0005634">
    <property type="term" value="C:nucleus"/>
    <property type="evidence" value="ECO:0007669"/>
    <property type="project" value="UniProtKB-SubCell"/>
</dbReference>
<comment type="caution">
    <text evidence="7">The sequence shown here is derived from an EMBL/GenBank/DDBJ whole genome shotgun (WGS) entry which is preliminary data.</text>
</comment>
<evidence type="ECO:0000256" key="1">
    <source>
        <dbReference type="ARBA" id="ARBA00004123"/>
    </source>
</evidence>
<proteinExistence type="predicted"/>
<accession>A0AAD9VYH1</accession>
<evidence type="ECO:0000256" key="3">
    <source>
        <dbReference type="ARBA" id="ARBA00023125"/>
    </source>
</evidence>
<keyword evidence="8" id="KW-1185">Reference proteome</keyword>
<dbReference type="CDD" id="cd12148">
    <property type="entry name" value="fungal_TF_MHR"/>
    <property type="match status" value="1"/>
</dbReference>
<organism evidence="7 8">
    <name type="scientific">Phomopsis amygdali</name>
    <name type="common">Fusicoccum amygdali</name>
    <dbReference type="NCBI Taxonomy" id="1214568"/>
    <lineage>
        <taxon>Eukaryota</taxon>
        <taxon>Fungi</taxon>
        <taxon>Dikarya</taxon>
        <taxon>Ascomycota</taxon>
        <taxon>Pezizomycotina</taxon>
        <taxon>Sordariomycetes</taxon>
        <taxon>Sordariomycetidae</taxon>
        <taxon>Diaporthales</taxon>
        <taxon>Diaporthaceae</taxon>
        <taxon>Diaporthe</taxon>
    </lineage>
</organism>
<feature type="domain" description="Zn(2)-C6 fungal-type" evidence="6">
    <location>
        <begin position="117"/>
        <end position="146"/>
    </location>
</feature>
<keyword evidence="3" id="KW-0238">DNA-binding</keyword>
<name>A0AAD9VYH1_PHOAM</name>
<dbReference type="AlphaFoldDB" id="A0AAD9VYH1"/>
<dbReference type="InterPro" id="IPR036864">
    <property type="entry name" value="Zn2-C6_fun-type_DNA-bd_sf"/>
</dbReference>
<dbReference type="PANTHER" id="PTHR46910:SF3">
    <property type="entry name" value="HALOTOLERANCE PROTEIN 9-RELATED"/>
    <property type="match status" value="1"/>
</dbReference>
<evidence type="ECO:0000256" key="2">
    <source>
        <dbReference type="ARBA" id="ARBA00022723"/>
    </source>
</evidence>
<feature type="region of interest" description="Disordered" evidence="5">
    <location>
        <begin position="38"/>
        <end position="111"/>
    </location>
</feature>
<dbReference type="SUPFAM" id="SSF57701">
    <property type="entry name" value="Zn2/Cys6 DNA-binding domain"/>
    <property type="match status" value="1"/>
</dbReference>
<reference evidence="7" key="1">
    <citation type="submission" date="2023-06" db="EMBL/GenBank/DDBJ databases">
        <authorList>
            <person name="Noh H."/>
        </authorList>
    </citation>
    <scope>NUCLEOTIDE SEQUENCE</scope>
    <source>
        <strain evidence="7">DUCC20226</strain>
    </source>
</reference>
<keyword evidence="4" id="KW-0539">Nucleus</keyword>
<gene>
    <name evidence="7" type="ORF">N8I77_013688</name>
</gene>
<dbReference type="SMART" id="SM00066">
    <property type="entry name" value="GAL4"/>
    <property type="match status" value="1"/>
</dbReference>
<dbReference type="GO" id="GO:0006351">
    <property type="term" value="P:DNA-templated transcription"/>
    <property type="evidence" value="ECO:0007669"/>
    <property type="project" value="InterPro"/>
</dbReference>
<keyword evidence="2" id="KW-0479">Metal-binding</keyword>
<evidence type="ECO:0000256" key="4">
    <source>
        <dbReference type="ARBA" id="ARBA00023242"/>
    </source>
</evidence>
<dbReference type="GO" id="GO:0003677">
    <property type="term" value="F:DNA binding"/>
    <property type="evidence" value="ECO:0007669"/>
    <property type="project" value="UniProtKB-KW"/>
</dbReference>
<dbReference type="Gene3D" id="4.10.240.10">
    <property type="entry name" value="Zn(2)-C6 fungal-type DNA-binding domain"/>
    <property type="match status" value="1"/>
</dbReference>
<protein>
    <recommendedName>
        <fullName evidence="6">Zn(2)-C6 fungal-type domain-containing protein</fullName>
    </recommendedName>
</protein>
<dbReference type="Proteomes" id="UP001265746">
    <property type="component" value="Unassembled WGS sequence"/>
</dbReference>
<evidence type="ECO:0000313" key="7">
    <source>
        <dbReference type="EMBL" id="KAK2595899.1"/>
    </source>
</evidence>
<dbReference type="InterPro" id="IPR050987">
    <property type="entry name" value="AtrR-like"/>
</dbReference>
<dbReference type="InterPro" id="IPR001138">
    <property type="entry name" value="Zn2Cys6_DnaBD"/>
</dbReference>
<dbReference type="GO" id="GO:0000981">
    <property type="term" value="F:DNA-binding transcription factor activity, RNA polymerase II-specific"/>
    <property type="evidence" value="ECO:0007669"/>
    <property type="project" value="InterPro"/>
</dbReference>
<feature type="region of interest" description="Disordered" evidence="5">
    <location>
        <begin position="198"/>
        <end position="233"/>
    </location>
</feature>
<evidence type="ECO:0000256" key="5">
    <source>
        <dbReference type="SAM" id="MobiDB-lite"/>
    </source>
</evidence>